<evidence type="ECO:0000313" key="2">
    <source>
        <dbReference type="EMBL" id="GAA2598723.1"/>
    </source>
</evidence>
<dbReference type="Proteomes" id="UP001501509">
    <property type="component" value="Unassembled WGS sequence"/>
</dbReference>
<dbReference type="EMBL" id="BAAATD010000004">
    <property type="protein sequence ID" value="GAA2598723.1"/>
    <property type="molecule type" value="Genomic_DNA"/>
</dbReference>
<keyword evidence="3" id="KW-1185">Reference proteome</keyword>
<accession>A0ABN3PR79</accession>
<sequence length="44" mass="4785">MSNSLANPRRTKLDAWPSRQVDQEPAQDDQSTGAVTAKPEGDSE</sequence>
<organism evidence="2 3">
    <name type="scientific">Actinomadura fulvescens</name>
    <dbReference type="NCBI Taxonomy" id="46160"/>
    <lineage>
        <taxon>Bacteria</taxon>
        <taxon>Bacillati</taxon>
        <taxon>Actinomycetota</taxon>
        <taxon>Actinomycetes</taxon>
        <taxon>Streptosporangiales</taxon>
        <taxon>Thermomonosporaceae</taxon>
        <taxon>Actinomadura</taxon>
    </lineage>
</organism>
<protein>
    <submittedName>
        <fullName evidence="2">Uncharacterized protein</fullName>
    </submittedName>
</protein>
<reference evidence="2 3" key="1">
    <citation type="journal article" date="2019" name="Int. J. Syst. Evol. Microbiol.">
        <title>The Global Catalogue of Microorganisms (GCM) 10K type strain sequencing project: providing services to taxonomists for standard genome sequencing and annotation.</title>
        <authorList>
            <consortium name="The Broad Institute Genomics Platform"/>
            <consortium name="The Broad Institute Genome Sequencing Center for Infectious Disease"/>
            <person name="Wu L."/>
            <person name="Ma J."/>
        </authorList>
    </citation>
    <scope>NUCLEOTIDE SEQUENCE [LARGE SCALE GENOMIC DNA]</scope>
    <source>
        <strain evidence="2 3">JCM 6833</strain>
    </source>
</reference>
<evidence type="ECO:0000313" key="3">
    <source>
        <dbReference type="Proteomes" id="UP001501509"/>
    </source>
</evidence>
<proteinExistence type="predicted"/>
<gene>
    <name evidence="2" type="ORF">GCM10010411_35340</name>
</gene>
<comment type="caution">
    <text evidence="2">The sequence shown here is derived from an EMBL/GenBank/DDBJ whole genome shotgun (WGS) entry which is preliminary data.</text>
</comment>
<evidence type="ECO:0000256" key="1">
    <source>
        <dbReference type="SAM" id="MobiDB-lite"/>
    </source>
</evidence>
<dbReference type="RefSeq" id="WP_344542151.1">
    <property type="nucleotide sequence ID" value="NZ_BAAATD010000004.1"/>
</dbReference>
<name>A0ABN3PR79_9ACTN</name>
<feature type="region of interest" description="Disordered" evidence="1">
    <location>
        <begin position="1"/>
        <end position="44"/>
    </location>
</feature>